<reference evidence="2" key="1">
    <citation type="submission" date="2018-09" db="EMBL/GenBank/DDBJ databases">
        <authorList>
            <person name="Livingstone P.G."/>
            <person name="Whitworth D.E."/>
        </authorList>
    </citation>
    <scope>NUCLEOTIDE SEQUENCE [LARGE SCALE GENOMIC DNA]</scope>
    <source>
        <strain evidence="2">CA054A</strain>
    </source>
</reference>
<dbReference type="RefSeq" id="WP_120543359.1">
    <property type="nucleotide sequence ID" value="NZ_RAVZ01000208.1"/>
</dbReference>
<keyword evidence="2" id="KW-1185">Reference proteome</keyword>
<evidence type="ECO:0008006" key="3">
    <source>
        <dbReference type="Google" id="ProtNLM"/>
    </source>
</evidence>
<protein>
    <recommendedName>
        <fullName evidence="3">Type VI secretion system baseplate subunit TssF</fullName>
    </recommendedName>
</protein>
<dbReference type="OrthoDB" id="5481098at2"/>
<dbReference type="Pfam" id="PF05947">
    <property type="entry name" value="T6SS_TssF"/>
    <property type="match status" value="1"/>
</dbReference>
<organism evidence="1 2">
    <name type="scientific">Corallococcus terminator</name>
    <dbReference type="NCBI Taxonomy" id="2316733"/>
    <lineage>
        <taxon>Bacteria</taxon>
        <taxon>Pseudomonadati</taxon>
        <taxon>Myxococcota</taxon>
        <taxon>Myxococcia</taxon>
        <taxon>Myxococcales</taxon>
        <taxon>Cystobacterineae</taxon>
        <taxon>Myxococcaceae</taxon>
        <taxon>Corallococcus</taxon>
    </lineage>
</organism>
<dbReference type="Proteomes" id="UP000268094">
    <property type="component" value="Unassembled WGS sequence"/>
</dbReference>
<dbReference type="AlphaFoldDB" id="A0A3A8ITA5"/>
<evidence type="ECO:0000313" key="2">
    <source>
        <dbReference type="Proteomes" id="UP000268094"/>
    </source>
</evidence>
<dbReference type="PANTHER" id="PTHR35370:SF1">
    <property type="entry name" value="TYPE VI SECRETION SYSTEM COMPONENT TSSF1"/>
    <property type="match status" value="1"/>
</dbReference>
<comment type="caution">
    <text evidence="1">The sequence shown here is derived from an EMBL/GenBank/DDBJ whole genome shotgun (WGS) entry which is preliminary data.</text>
</comment>
<dbReference type="PANTHER" id="PTHR35370">
    <property type="entry name" value="CYTOPLASMIC PROTEIN-RELATED-RELATED"/>
    <property type="match status" value="1"/>
</dbReference>
<sequence>MKMDEALYASFLEELQALEKFRLGYTALHPAAPLDGEDADVRRLTEAMALFTARTRRAGQRTLERSTLRLFQQHFAYLLNPVPAMAMVRAEPDARFVDAADLPRGTPFLLNPGETGGPTGPLTLRTLAPLRLLPVRLTQARLERQGDEGARLRLVFEGGFPRNDDPGVVRLHINHLNDFRAALAVFFQLKSSFRSATVSFDDGDVEHEVKPFDAHEGPVRFGAPPPVPVEGEVSEHPLQRLRQLLHFPQQELFLETRIPPAPRNWQGFTLSLRLSGRWPSELVLTRDSFVAHAVPVVNLQRAMATPIEHDGTKERHAVQHPELAAGYRLNAVVGVYQLGAKGMVPLRPGAIAGGPETYEMEHEGHGLSRTAWLNAELPDAFLRPVRLGVEGLWHQPLPPRFDARGYRPVLADRFLEGVPWSLVGTVAPGGDNPVEHGQQALLQLLALRTQRFLGREDLVFLLEVLGVRAQRYFRDLLPSLTELTVKPKPFARSAAGFKYVYQLGFGPMDASLLPLVDLLCGRLVELLACWSAEDVVELEVRLPQREAPLRYVPRPGGG</sequence>
<proteinExistence type="predicted"/>
<name>A0A3A8ITA5_9BACT</name>
<gene>
    <name evidence="1" type="ORF">D7V88_26175</name>
</gene>
<dbReference type="EMBL" id="RAVZ01000208">
    <property type="protein sequence ID" value="RKG81531.1"/>
    <property type="molecule type" value="Genomic_DNA"/>
</dbReference>
<dbReference type="InterPro" id="IPR010272">
    <property type="entry name" value="T6SS_TssF"/>
</dbReference>
<accession>A0A3A8ITA5</accession>
<evidence type="ECO:0000313" key="1">
    <source>
        <dbReference type="EMBL" id="RKG81531.1"/>
    </source>
</evidence>